<sequence>MDSSFPRVLCNDILGLKGASDPVLTANTVCLQLAGLSRRQMRQCVRSPDVTASALQGIQVALHECQHQLRDHRWNCSSLERHGKLPHHSPILKRGFRESAFSLALMAAGVAHSVTLACSLGKLRGCGCEPKRRLDDSKILLKLRQLQHRAIQRGGGGSRGGLGHPFDPLVEEEAPSSQDTWGWGGCSQDARFGERFSRDWLDPRESPRDIRARMRSHNNRVGRQVVTDSIKRKCKCHGTSGSCQFKTCWYATPEFRLVGAVLREKFASAVFINSQNKNSGVFDPWGGGGAKGGAKRQGRGRGRGRGGGRGGIGERAWRPVPRPGLLREVAGLLRAGAGGGRAGHAGPRLRQDERGDGRLRVAVLRPRARRAEADARRAVPLPLPLVLLRAVRGVPRHRVGQRLQVTRRNRPRA</sequence>
<dbReference type="GO" id="GO:0030182">
    <property type="term" value="P:neuron differentiation"/>
    <property type="evidence" value="ECO:0007669"/>
    <property type="project" value="TreeGrafter"/>
</dbReference>
<evidence type="ECO:0000256" key="5">
    <source>
        <dbReference type="ARBA" id="ARBA00022530"/>
    </source>
</evidence>
<dbReference type="Pfam" id="PF00110">
    <property type="entry name" value="wnt"/>
    <property type="match status" value="1"/>
</dbReference>
<protein>
    <recommendedName>
        <fullName evidence="11">Protein Wnt</fullName>
    </recommendedName>
</protein>
<keyword evidence="3 11" id="KW-0217">Developmental protein</keyword>
<proteinExistence type="inferred from homology"/>
<dbReference type="EMBL" id="JAINUF010000005">
    <property type="protein sequence ID" value="KAJ8358698.1"/>
    <property type="molecule type" value="Genomic_DNA"/>
</dbReference>
<dbReference type="OrthoDB" id="5945655at2759"/>
<feature type="compositionally biased region" description="Basic residues" evidence="12">
    <location>
        <begin position="293"/>
        <end position="306"/>
    </location>
</feature>
<comment type="function">
    <text evidence="11">Ligand for members of the frizzled family of seven transmembrane receptors.</text>
</comment>
<reference evidence="13" key="1">
    <citation type="journal article" date="2023" name="Science">
        <title>Genome structures resolve the early diversification of teleost fishes.</title>
        <authorList>
            <person name="Parey E."/>
            <person name="Louis A."/>
            <person name="Montfort J."/>
            <person name="Bouchez O."/>
            <person name="Roques C."/>
            <person name="Iampietro C."/>
            <person name="Lluch J."/>
            <person name="Castinel A."/>
            <person name="Donnadieu C."/>
            <person name="Desvignes T."/>
            <person name="Floi Bucao C."/>
            <person name="Jouanno E."/>
            <person name="Wen M."/>
            <person name="Mejri S."/>
            <person name="Dirks R."/>
            <person name="Jansen H."/>
            <person name="Henkel C."/>
            <person name="Chen W.J."/>
            <person name="Zahm M."/>
            <person name="Cabau C."/>
            <person name="Klopp C."/>
            <person name="Thompson A.W."/>
            <person name="Robinson-Rechavi M."/>
            <person name="Braasch I."/>
            <person name="Lecointre G."/>
            <person name="Bobe J."/>
            <person name="Postlethwait J.H."/>
            <person name="Berthelot C."/>
            <person name="Roest Crollius H."/>
            <person name="Guiguen Y."/>
        </authorList>
    </citation>
    <scope>NUCLEOTIDE SEQUENCE</scope>
    <source>
        <strain evidence="13">WJC10195</strain>
    </source>
</reference>
<feature type="region of interest" description="Disordered" evidence="12">
    <location>
        <begin position="283"/>
        <end position="318"/>
    </location>
</feature>
<accession>A0A9Q1IYI7</accession>
<dbReference type="PRINTS" id="PR01893">
    <property type="entry name" value="WNT10PROTEIN"/>
</dbReference>
<evidence type="ECO:0000256" key="3">
    <source>
        <dbReference type="ARBA" id="ARBA00022473"/>
    </source>
</evidence>
<dbReference type="GO" id="GO:0005615">
    <property type="term" value="C:extracellular space"/>
    <property type="evidence" value="ECO:0007669"/>
    <property type="project" value="TreeGrafter"/>
</dbReference>
<keyword evidence="10" id="KW-0449">Lipoprotein</keyword>
<evidence type="ECO:0000256" key="1">
    <source>
        <dbReference type="ARBA" id="ARBA00004498"/>
    </source>
</evidence>
<organism evidence="13 14">
    <name type="scientific">Synaphobranchus kaupii</name>
    <name type="common">Kaup's arrowtooth eel</name>
    <dbReference type="NCBI Taxonomy" id="118154"/>
    <lineage>
        <taxon>Eukaryota</taxon>
        <taxon>Metazoa</taxon>
        <taxon>Chordata</taxon>
        <taxon>Craniata</taxon>
        <taxon>Vertebrata</taxon>
        <taxon>Euteleostomi</taxon>
        <taxon>Actinopterygii</taxon>
        <taxon>Neopterygii</taxon>
        <taxon>Teleostei</taxon>
        <taxon>Anguilliformes</taxon>
        <taxon>Synaphobranchidae</taxon>
        <taxon>Synaphobranchus</taxon>
    </lineage>
</organism>
<evidence type="ECO:0000256" key="10">
    <source>
        <dbReference type="ARBA" id="ARBA00023288"/>
    </source>
</evidence>
<name>A0A9Q1IYI7_SYNKA</name>
<evidence type="ECO:0000256" key="9">
    <source>
        <dbReference type="ARBA" id="ARBA00023180"/>
    </source>
</evidence>
<dbReference type="SMART" id="SM00097">
    <property type="entry name" value="WNT1"/>
    <property type="match status" value="1"/>
</dbReference>
<feature type="region of interest" description="Disordered" evidence="12">
    <location>
        <begin position="152"/>
        <end position="180"/>
    </location>
</feature>
<evidence type="ECO:0000256" key="7">
    <source>
        <dbReference type="ARBA" id="ARBA00022729"/>
    </source>
</evidence>
<comment type="similarity">
    <text evidence="2 11">Belongs to the Wnt family.</text>
</comment>
<keyword evidence="7" id="KW-0732">Signal</keyword>
<comment type="subcellular location">
    <subcellularLocation>
        <location evidence="1 11">Secreted</location>
        <location evidence="1 11">Extracellular space</location>
        <location evidence="1 11">Extracellular matrix</location>
    </subcellularLocation>
</comment>
<feature type="compositionally biased region" description="Gly residues" evidence="12">
    <location>
        <begin position="153"/>
        <end position="163"/>
    </location>
</feature>
<keyword evidence="6 11" id="KW-0879">Wnt signaling pathway</keyword>
<keyword evidence="9" id="KW-0325">Glycoprotein</keyword>
<dbReference type="GO" id="GO:0005125">
    <property type="term" value="F:cytokine activity"/>
    <property type="evidence" value="ECO:0007669"/>
    <property type="project" value="TreeGrafter"/>
</dbReference>
<evidence type="ECO:0000256" key="12">
    <source>
        <dbReference type="SAM" id="MobiDB-lite"/>
    </source>
</evidence>
<evidence type="ECO:0000313" key="14">
    <source>
        <dbReference type="Proteomes" id="UP001152622"/>
    </source>
</evidence>
<evidence type="ECO:0000256" key="8">
    <source>
        <dbReference type="ARBA" id="ARBA00023157"/>
    </source>
</evidence>
<dbReference type="GO" id="GO:0045165">
    <property type="term" value="P:cell fate commitment"/>
    <property type="evidence" value="ECO:0007669"/>
    <property type="project" value="TreeGrafter"/>
</dbReference>
<evidence type="ECO:0000256" key="11">
    <source>
        <dbReference type="RuleBase" id="RU003500"/>
    </source>
</evidence>
<keyword evidence="14" id="KW-1185">Reference proteome</keyword>
<dbReference type="GO" id="GO:0048513">
    <property type="term" value="P:animal organ development"/>
    <property type="evidence" value="ECO:0007669"/>
    <property type="project" value="UniProtKB-ARBA"/>
</dbReference>
<evidence type="ECO:0000256" key="2">
    <source>
        <dbReference type="ARBA" id="ARBA00005683"/>
    </source>
</evidence>
<gene>
    <name evidence="13" type="ORF">SKAU_G00152230</name>
</gene>
<dbReference type="PRINTS" id="PR01349">
    <property type="entry name" value="WNTPROTEIN"/>
</dbReference>
<dbReference type="InterPro" id="IPR018161">
    <property type="entry name" value="Wnt_CS"/>
</dbReference>
<dbReference type="PROSITE" id="PS00246">
    <property type="entry name" value="WNT1"/>
    <property type="match status" value="1"/>
</dbReference>
<comment type="caution">
    <text evidence="13">The sequence shown here is derived from an EMBL/GenBank/DDBJ whole genome shotgun (WGS) entry which is preliminary data.</text>
</comment>
<evidence type="ECO:0000256" key="6">
    <source>
        <dbReference type="ARBA" id="ARBA00022687"/>
    </source>
</evidence>
<dbReference type="PANTHER" id="PTHR12027">
    <property type="entry name" value="WNT RELATED"/>
    <property type="match status" value="1"/>
</dbReference>
<dbReference type="GO" id="GO:0005109">
    <property type="term" value="F:frizzled binding"/>
    <property type="evidence" value="ECO:0007669"/>
    <property type="project" value="TreeGrafter"/>
</dbReference>
<dbReference type="Proteomes" id="UP001152622">
    <property type="component" value="Chromosome 5"/>
</dbReference>
<dbReference type="InterPro" id="IPR013302">
    <property type="entry name" value="Wnt10"/>
</dbReference>
<evidence type="ECO:0000313" key="13">
    <source>
        <dbReference type="EMBL" id="KAJ8358698.1"/>
    </source>
</evidence>
<dbReference type="AlphaFoldDB" id="A0A9Q1IYI7"/>
<keyword evidence="5" id="KW-0272">Extracellular matrix</keyword>
<keyword evidence="4" id="KW-0964">Secreted</keyword>
<evidence type="ECO:0000256" key="4">
    <source>
        <dbReference type="ARBA" id="ARBA00022525"/>
    </source>
</evidence>
<keyword evidence="8" id="KW-1015">Disulfide bond</keyword>
<dbReference type="GO" id="GO:0060070">
    <property type="term" value="P:canonical Wnt signaling pathway"/>
    <property type="evidence" value="ECO:0007669"/>
    <property type="project" value="TreeGrafter"/>
</dbReference>
<dbReference type="PANTHER" id="PTHR12027:SF76">
    <property type="entry name" value="PROTEIN WNT-10B"/>
    <property type="match status" value="1"/>
</dbReference>
<dbReference type="InterPro" id="IPR005817">
    <property type="entry name" value="Wnt"/>
</dbReference>